<organism evidence="1">
    <name type="scientific">Pandoravirus quercus</name>
    <dbReference type="NCBI Taxonomy" id="2107709"/>
    <lineage>
        <taxon>Viruses</taxon>
        <taxon>Pandoravirus</taxon>
    </lineage>
</organism>
<dbReference type="Proteomes" id="UP000248852">
    <property type="component" value="Segment"/>
</dbReference>
<dbReference type="EMBL" id="MG011689">
    <property type="protein sequence ID" value="AVK75115.1"/>
    <property type="molecule type" value="Genomic_DNA"/>
</dbReference>
<gene>
    <name evidence="1" type="ORF">pqer_cds_693</name>
</gene>
<dbReference type="KEGG" id="vg:36844256"/>
<dbReference type="GeneID" id="36844256"/>
<reference evidence="1" key="1">
    <citation type="journal article" date="2018" name="Nat. Commun.">
        <title>Diversity and evolution of the emerging Pandoraviridae family.</title>
        <authorList>
            <person name="Legendre M."/>
            <person name="Fabre E."/>
            <person name="Poirot O."/>
            <person name="Jeudy S."/>
            <person name="Lartigue A."/>
            <person name="Alempic J.M."/>
            <person name="Beucher L."/>
            <person name="Philippe N."/>
            <person name="Bertaux L."/>
            <person name="Christo-Foroux E."/>
            <person name="Labadie K."/>
            <person name="Coute Y."/>
            <person name="Abergel C."/>
            <person name="Claverie J.M."/>
        </authorList>
    </citation>
    <scope>NUCLEOTIDE SEQUENCE [LARGE SCALE GENOMIC DNA]</scope>
    <source>
        <strain evidence="1">Quercus</strain>
    </source>
</reference>
<protein>
    <submittedName>
        <fullName evidence="1">Uncharacterized protein</fullName>
    </submittedName>
</protein>
<dbReference type="RefSeq" id="YP_009483384.1">
    <property type="nucleotide sequence ID" value="NC_037667.1"/>
</dbReference>
<sequence>MAQTESTCDCAPCRFGGTWAPQERLRRRDKVVAEYRLRIGCEPRYSLDKFKVVERLNDRGHLLRVEFMYGDETPIKQCWCQEAEAQKPGFHPTCPTCEYTQLYYLYRGTERFWLPPLDWNSEPR</sequence>
<evidence type="ECO:0000313" key="1">
    <source>
        <dbReference type="EMBL" id="AVK75115.1"/>
    </source>
</evidence>
<name>A0A2U7U9Q2_9VIRU</name>
<accession>A0A2U7U9Q2</accession>
<proteinExistence type="predicted"/>